<dbReference type="EMBL" id="JAESHT010000007">
    <property type="protein sequence ID" value="MBL3673866.1"/>
    <property type="molecule type" value="Genomic_DNA"/>
</dbReference>
<protein>
    <submittedName>
        <fullName evidence="1">Uncharacterized protein</fullName>
    </submittedName>
</protein>
<sequence length="54" mass="6244">METDDDSPFCDPNRDPRMAELLGDVEQQPIPPRLKELADRLSKALAEARKRRDH</sequence>
<reference evidence="1 2" key="1">
    <citation type="submission" date="2021-01" db="EMBL/GenBank/DDBJ databases">
        <title>011410 draft genome.</title>
        <authorList>
            <person name="Lang L."/>
        </authorList>
    </citation>
    <scope>NUCLEOTIDE SEQUENCE [LARGE SCALE GENOMIC DNA]</scope>
    <source>
        <strain evidence="1 2">KCTC 42845</strain>
    </source>
</reference>
<gene>
    <name evidence="1" type="ORF">JL111_10245</name>
</gene>
<dbReference type="RefSeq" id="WP_191311279.1">
    <property type="nucleotide sequence ID" value="NZ_BNCL01000012.1"/>
</dbReference>
<accession>A0ABS1S579</accession>
<dbReference type="Proteomes" id="UP000644749">
    <property type="component" value="Unassembled WGS sequence"/>
</dbReference>
<organism evidence="1 2">
    <name type="scientific">Paracoccus aerius</name>
    <dbReference type="NCBI Taxonomy" id="1915382"/>
    <lineage>
        <taxon>Bacteria</taxon>
        <taxon>Pseudomonadati</taxon>
        <taxon>Pseudomonadota</taxon>
        <taxon>Alphaproteobacteria</taxon>
        <taxon>Rhodobacterales</taxon>
        <taxon>Paracoccaceae</taxon>
        <taxon>Paracoccus</taxon>
    </lineage>
</organism>
<evidence type="ECO:0000313" key="2">
    <source>
        <dbReference type="Proteomes" id="UP000644749"/>
    </source>
</evidence>
<name>A0ABS1S579_9RHOB</name>
<evidence type="ECO:0000313" key="1">
    <source>
        <dbReference type="EMBL" id="MBL3673866.1"/>
    </source>
</evidence>
<keyword evidence="2" id="KW-1185">Reference proteome</keyword>
<comment type="caution">
    <text evidence="1">The sequence shown here is derived from an EMBL/GenBank/DDBJ whole genome shotgun (WGS) entry which is preliminary data.</text>
</comment>
<proteinExistence type="predicted"/>